<evidence type="ECO:0000313" key="2">
    <source>
        <dbReference type="EMBL" id="KPA99911.1"/>
    </source>
</evidence>
<reference evidence="2 3" key="1">
    <citation type="submission" date="2015-01" db="EMBL/GenBank/DDBJ databases">
        <title>Ahrensia donghaiensis sp. nov., a novel dimethylsulphoniopropionate-cleavage bacterium isolated from seawater and emended descriptions of the genus Ahrensia and Ahrensia kielensis.</title>
        <authorList>
            <person name="Liu J."/>
        </authorList>
    </citation>
    <scope>NUCLEOTIDE SEQUENCE [LARGE SCALE GENOMIC DNA]</scope>
    <source>
        <strain evidence="2 3">LZD062</strain>
    </source>
</reference>
<keyword evidence="1" id="KW-1133">Transmembrane helix</keyword>
<evidence type="ECO:0000256" key="1">
    <source>
        <dbReference type="SAM" id="Phobius"/>
    </source>
</evidence>
<dbReference type="EMBL" id="JXMU01000042">
    <property type="protein sequence ID" value="KPA99911.1"/>
    <property type="molecule type" value="Genomic_DNA"/>
</dbReference>
<keyword evidence="1" id="KW-0812">Transmembrane</keyword>
<organism evidence="2 3">
    <name type="scientific">Ahrensia marina</name>
    <dbReference type="NCBI Taxonomy" id="1514904"/>
    <lineage>
        <taxon>Bacteria</taxon>
        <taxon>Pseudomonadati</taxon>
        <taxon>Pseudomonadota</taxon>
        <taxon>Alphaproteobacteria</taxon>
        <taxon>Hyphomicrobiales</taxon>
        <taxon>Ahrensiaceae</taxon>
        <taxon>Ahrensia</taxon>
    </lineage>
</organism>
<name>A0A0N0E6F2_9HYPH</name>
<dbReference type="AlphaFoldDB" id="A0A0N0E6F2"/>
<keyword evidence="1" id="KW-0472">Membrane</keyword>
<dbReference type="Proteomes" id="UP000038011">
    <property type="component" value="Unassembled WGS sequence"/>
</dbReference>
<gene>
    <name evidence="2" type="ORF">SU32_16680</name>
</gene>
<dbReference type="STRING" id="1514904.SU32_16680"/>
<dbReference type="RefSeq" id="WP_054000518.1">
    <property type="nucleotide sequence ID" value="NZ_JXMU01000042.1"/>
</dbReference>
<dbReference type="PATRIC" id="fig|1514904.3.peg.2791"/>
<dbReference type="OrthoDB" id="8449218at2"/>
<proteinExistence type="predicted"/>
<keyword evidence="3" id="KW-1185">Reference proteome</keyword>
<evidence type="ECO:0000313" key="3">
    <source>
        <dbReference type="Proteomes" id="UP000038011"/>
    </source>
</evidence>
<feature type="transmembrane region" description="Helical" evidence="1">
    <location>
        <begin position="62"/>
        <end position="82"/>
    </location>
</feature>
<comment type="caution">
    <text evidence="2">The sequence shown here is derived from an EMBL/GenBank/DDBJ whole genome shotgun (WGS) entry which is preliminary data.</text>
</comment>
<protein>
    <submittedName>
        <fullName evidence="2">Uncharacterized protein</fullName>
    </submittedName>
</protein>
<accession>A0A0N0E6F2</accession>
<sequence length="87" mass="9750">MAGKNTDEERRRESDRILDSVNTNSELLGTSSLVRTANKTRDHLMGADSDPDDKVEIWGKRIGRGLSIVFFIGLAIWLFNFLTRGAP</sequence>